<feature type="chain" id="PRO_5046988557" description="Tetratricopeptide repeat protein" evidence="1">
    <location>
        <begin position="26"/>
        <end position="231"/>
    </location>
</feature>
<protein>
    <recommendedName>
        <fullName evidence="4">Tetratricopeptide repeat protein</fullName>
    </recommendedName>
</protein>
<sequence length="231" mass="24389">MRFSTRSLPFVGVAALVATAPCVAAAETPRDVLTTAVFADRDKATALAKIDRVHQVTGARLARSADDQEAAIVQATAIGYRAKLTGNRAGAVEARRRFEALIAKYPNNPEAHLALGAWHVGVIATFGQFVGRAAVGAQKSVGYASIDRALKLGGDRAMYIGLAALLRLELDGNDARGKQLAEAATRAAAPTALDRIMQRAANLMLVPLRNGDRKATQVLADRLLPLGQIGK</sequence>
<evidence type="ECO:0000313" key="2">
    <source>
        <dbReference type="EMBL" id="MFC3580676.1"/>
    </source>
</evidence>
<name>A0ABV7SX37_9SPHN</name>
<dbReference type="EMBL" id="JBHRXP010000004">
    <property type="protein sequence ID" value="MFC3580676.1"/>
    <property type="molecule type" value="Genomic_DNA"/>
</dbReference>
<evidence type="ECO:0008006" key="4">
    <source>
        <dbReference type="Google" id="ProtNLM"/>
    </source>
</evidence>
<evidence type="ECO:0000256" key="1">
    <source>
        <dbReference type="SAM" id="SignalP"/>
    </source>
</evidence>
<evidence type="ECO:0000313" key="3">
    <source>
        <dbReference type="Proteomes" id="UP001595713"/>
    </source>
</evidence>
<feature type="signal peptide" evidence="1">
    <location>
        <begin position="1"/>
        <end position="25"/>
    </location>
</feature>
<proteinExistence type="predicted"/>
<comment type="caution">
    <text evidence="2">The sequence shown here is derived from an EMBL/GenBank/DDBJ whole genome shotgun (WGS) entry which is preliminary data.</text>
</comment>
<reference evidence="3" key="1">
    <citation type="journal article" date="2019" name="Int. J. Syst. Evol. Microbiol.">
        <title>The Global Catalogue of Microorganisms (GCM) 10K type strain sequencing project: providing services to taxonomists for standard genome sequencing and annotation.</title>
        <authorList>
            <consortium name="The Broad Institute Genomics Platform"/>
            <consortium name="The Broad Institute Genome Sequencing Center for Infectious Disease"/>
            <person name="Wu L."/>
            <person name="Ma J."/>
        </authorList>
    </citation>
    <scope>NUCLEOTIDE SEQUENCE [LARGE SCALE GENOMIC DNA]</scope>
    <source>
        <strain evidence="3">KCTC 42739</strain>
    </source>
</reference>
<keyword evidence="1" id="KW-0732">Signal</keyword>
<organism evidence="2 3">
    <name type="scientific">Sphingomonas hylomeconis</name>
    <dbReference type="NCBI Taxonomy" id="1395958"/>
    <lineage>
        <taxon>Bacteria</taxon>
        <taxon>Pseudomonadati</taxon>
        <taxon>Pseudomonadota</taxon>
        <taxon>Alphaproteobacteria</taxon>
        <taxon>Sphingomonadales</taxon>
        <taxon>Sphingomonadaceae</taxon>
        <taxon>Sphingomonas</taxon>
    </lineage>
</organism>
<gene>
    <name evidence="2" type="ORF">ACFONA_10920</name>
</gene>
<keyword evidence="3" id="KW-1185">Reference proteome</keyword>
<dbReference type="Proteomes" id="UP001595713">
    <property type="component" value="Unassembled WGS sequence"/>
</dbReference>
<accession>A0ABV7SX37</accession>